<dbReference type="EMBL" id="KQ947426">
    <property type="protein sequence ID" value="KUJ11429.1"/>
    <property type="molecule type" value="Genomic_DNA"/>
</dbReference>
<name>A0A194WUU0_MOLSC</name>
<accession>A0A194WUU0</accession>
<dbReference type="RefSeq" id="XP_018065784.1">
    <property type="nucleotide sequence ID" value="XM_018220411.1"/>
</dbReference>
<dbReference type="InParanoid" id="A0A194WUU0"/>
<sequence>MPNFPITARADPTPVYRTLTQVLPSTTIITTILLGDSPAATAAPSSSSDTPSNGTVIGAVIGSIFGFILILMLISYCVRRTPDWAPYFSDRSSFSSVYVHNPNAVPTQAHVDDPTATTRLGFNREKRQFYFERESQRSHSAPPVSTEYSDTSASSQSS</sequence>
<feature type="region of interest" description="Disordered" evidence="1">
    <location>
        <begin position="131"/>
        <end position="158"/>
    </location>
</feature>
<evidence type="ECO:0000256" key="1">
    <source>
        <dbReference type="SAM" id="MobiDB-lite"/>
    </source>
</evidence>
<keyword evidence="2" id="KW-1133">Transmembrane helix</keyword>
<evidence type="ECO:0000256" key="2">
    <source>
        <dbReference type="SAM" id="Phobius"/>
    </source>
</evidence>
<reference evidence="3 4" key="1">
    <citation type="submission" date="2015-10" db="EMBL/GenBank/DDBJ databases">
        <title>Full genome of DAOMC 229536 Phialocephala scopiformis, a fungal endophyte of spruce producing the potent anti-insectan compound rugulosin.</title>
        <authorList>
            <consortium name="DOE Joint Genome Institute"/>
            <person name="Walker A.K."/>
            <person name="Frasz S.L."/>
            <person name="Seifert K.A."/>
            <person name="Miller J.D."/>
            <person name="Mondo S.J."/>
            <person name="Labutti K."/>
            <person name="Lipzen A."/>
            <person name="Dockter R."/>
            <person name="Kennedy M."/>
            <person name="Grigoriev I.V."/>
            <person name="Spatafora J.W."/>
        </authorList>
    </citation>
    <scope>NUCLEOTIDE SEQUENCE [LARGE SCALE GENOMIC DNA]</scope>
    <source>
        <strain evidence="3 4">CBS 120377</strain>
    </source>
</reference>
<gene>
    <name evidence="3" type="ORF">LY89DRAFT_738869</name>
</gene>
<feature type="transmembrane region" description="Helical" evidence="2">
    <location>
        <begin position="56"/>
        <end position="78"/>
    </location>
</feature>
<dbReference type="OrthoDB" id="5423884at2759"/>
<proteinExistence type="predicted"/>
<dbReference type="KEGG" id="psco:LY89DRAFT_738869"/>
<keyword evidence="2" id="KW-0812">Transmembrane</keyword>
<feature type="compositionally biased region" description="Polar residues" evidence="1">
    <location>
        <begin position="146"/>
        <end position="158"/>
    </location>
</feature>
<protein>
    <submittedName>
        <fullName evidence="3">Uncharacterized protein</fullName>
    </submittedName>
</protein>
<evidence type="ECO:0000313" key="3">
    <source>
        <dbReference type="EMBL" id="KUJ11429.1"/>
    </source>
</evidence>
<dbReference type="GeneID" id="28830137"/>
<keyword evidence="4" id="KW-1185">Reference proteome</keyword>
<dbReference type="AlphaFoldDB" id="A0A194WUU0"/>
<dbReference type="Proteomes" id="UP000070700">
    <property type="component" value="Unassembled WGS sequence"/>
</dbReference>
<keyword evidence="2" id="KW-0472">Membrane</keyword>
<organism evidence="3 4">
    <name type="scientific">Mollisia scopiformis</name>
    <name type="common">Conifer needle endophyte fungus</name>
    <name type="synonym">Phialocephala scopiformis</name>
    <dbReference type="NCBI Taxonomy" id="149040"/>
    <lineage>
        <taxon>Eukaryota</taxon>
        <taxon>Fungi</taxon>
        <taxon>Dikarya</taxon>
        <taxon>Ascomycota</taxon>
        <taxon>Pezizomycotina</taxon>
        <taxon>Leotiomycetes</taxon>
        <taxon>Helotiales</taxon>
        <taxon>Mollisiaceae</taxon>
        <taxon>Mollisia</taxon>
    </lineage>
</organism>
<evidence type="ECO:0000313" key="4">
    <source>
        <dbReference type="Proteomes" id="UP000070700"/>
    </source>
</evidence>